<proteinExistence type="predicted"/>
<dbReference type="EMBL" id="JAJJMB010015001">
    <property type="protein sequence ID" value="KAI3856445.1"/>
    <property type="molecule type" value="Genomic_DNA"/>
</dbReference>
<keyword evidence="2" id="KW-1185">Reference proteome</keyword>
<sequence>MEIFGSREAYLILPTSVATGLVEYAGFRIFAEDLQPSSNGYDQLAYTHVETKRRIIKDQIDKKGVFINSLRRPQLMRTINVRCRVEEPCLLAWMDLVRFELSHSPEVSFGVTSSRCCSHKNKNYLWVIQNAVNTRMIRGAKVQLGEKSSLKTNLYRVERLNPVYH</sequence>
<gene>
    <name evidence="1" type="ORF">MKW98_008897</name>
</gene>
<reference evidence="1" key="1">
    <citation type="submission" date="2022-04" db="EMBL/GenBank/DDBJ databases">
        <title>A functionally conserved STORR gene fusion in Papaver species that diverged 16.8 million years ago.</title>
        <authorList>
            <person name="Catania T."/>
        </authorList>
    </citation>
    <scope>NUCLEOTIDE SEQUENCE</scope>
    <source>
        <strain evidence="1">S-188037</strain>
    </source>
</reference>
<dbReference type="AlphaFoldDB" id="A0AAD4S2T4"/>
<evidence type="ECO:0000313" key="2">
    <source>
        <dbReference type="Proteomes" id="UP001202328"/>
    </source>
</evidence>
<comment type="caution">
    <text evidence="1">The sequence shown here is derived from an EMBL/GenBank/DDBJ whole genome shotgun (WGS) entry which is preliminary data.</text>
</comment>
<protein>
    <submittedName>
        <fullName evidence="1">Uncharacterized protein</fullName>
    </submittedName>
</protein>
<name>A0AAD4S2T4_9MAGN</name>
<dbReference type="Proteomes" id="UP001202328">
    <property type="component" value="Unassembled WGS sequence"/>
</dbReference>
<evidence type="ECO:0000313" key="1">
    <source>
        <dbReference type="EMBL" id="KAI3856445.1"/>
    </source>
</evidence>
<accession>A0AAD4S2T4</accession>
<organism evidence="1 2">
    <name type="scientific">Papaver atlanticum</name>
    <dbReference type="NCBI Taxonomy" id="357466"/>
    <lineage>
        <taxon>Eukaryota</taxon>
        <taxon>Viridiplantae</taxon>
        <taxon>Streptophyta</taxon>
        <taxon>Embryophyta</taxon>
        <taxon>Tracheophyta</taxon>
        <taxon>Spermatophyta</taxon>
        <taxon>Magnoliopsida</taxon>
        <taxon>Ranunculales</taxon>
        <taxon>Papaveraceae</taxon>
        <taxon>Papaveroideae</taxon>
        <taxon>Papaver</taxon>
    </lineage>
</organism>